<feature type="transmembrane region" description="Helical" evidence="1">
    <location>
        <begin position="26"/>
        <end position="44"/>
    </location>
</feature>
<gene>
    <name evidence="2" type="ORF">QVN40_02640</name>
</gene>
<evidence type="ECO:0000256" key="1">
    <source>
        <dbReference type="SAM" id="Phobius"/>
    </source>
</evidence>
<feature type="transmembrane region" description="Helical" evidence="1">
    <location>
        <begin position="113"/>
        <end position="134"/>
    </location>
</feature>
<feature type="transmembrane region" description="Helical" evidence="1">
    <location>
        <begin position="345"/>
        <end position="368"/>
    </location>
</feature>
<feature type="transmembrane region" description="Helical" evidence="1">
    <location>
        <begin position="146"/>
        <end position="165"/>
    </location>
</feature>
<name>A0AAW7JVK1_9ACTN</name>
<reference evidence="2" key="2">
    <citation type="submission" date="2023-08" db="EMBL/GenBank/DDBJ databases">
        <title>Identification and characterization of horizontal gene transfer across gut microbiota members of farm animals based on homology search.</title>
        <authorList>
            <person name="Schwarzerova J."/>
            <person name="Nykrynova M."/>
            <person name="Jureckova K."/>
            <person name="Cejkova D."/>
            <person name="Rychlik I."/>
        </authorList>
    </citation>
    <scope>NUCLEOTIDE SEQUENCE</scope>
    <source>
        <strain evidence="2">15_COKtk</strain>
    </source>
</reference>
<feature type="transmembrane region" description="Helical" evidence="1">
    <location>
        <begin position="212"/>
        <end position="240"/>
    </location>
</feature>
<feature type="transmembrane region" description="Helical" evidence="1">
    <location>
        <begin position="185"/>
        <end position="205"/>
    </location>
</feature>
<feature type="transmembrane region" description="Helical" evidence="1">
    <location>
        <begin position="50"/>
        <end position="67"/>
    </location>
</feature>
<sequence length="435" mass="46946">MTVAQTGVFPATRSEKARQLILQARLSTLFWSAIFVMLFFAPGIQSSTGFSYIDEAAVILLAGAALLKAVRERDASRGASRSSLRSVSLLGLLLALGLAGNAIWGIQTNPVPIFIDIFTCFKFPLTALLSCYLFERRGDLFPMVEAAVKILVAVMLFFAIVNLVADVGMGVNPRYGLRASFMFVLGHPTFVVFGCVGAVVILLVNRDKNKKWIVAALLVAALSLRSKGLVFVALVLFLLVTVGRKGRITFAHILPCILLAVVIGYDQFDYYFISNDFARGEITRASFEVARDYFPLGTGFATFGSNVTSELGYYSPLYFEYGLSNVYGLSLQNPSFLSDTFWPTVIGQFGSIGLAIFLLAMCSIAVSLRRMEGPGGLSVFCCFAYLLISSTSESACFNPQAVFLAFCLALAASASASRHSSGSASPACNTIRRAA</sequence>
<dbReference type="RefSeq" id="WP_289826678.1">
    <property type="nucleotide sequence ID" value="NZ_JAUEIR010000002.1"/>
</dbReference>
<reference evidence="2" key="1">
    <citation type="submission" date="2023-06" db="EMBL/GenBank/DDBJ databases">
        <authorList>
            <person name="Zeman M."/>
            <person name="Kubasova T."/>
            <person name="Jahodarova E."/>
            <person name="Nykrynova M."/>
            <person name="Rychlik I."/>
        </authorList>
    </citation>
    <scope>NUCLEOTIDE SEQUENCE</scope>
    <source>
        <strain evidence="2">15_COKtk</strain>
    </source>
</reference>
<accession>A0AAW7JVK1</accession>
<feature type="transmembrane region" description="Helical" evidence="1">
    <location>
        <begin position="87"/>
        <end position="107"/>
    </location>
</feature>
<dbReference type="AlphaFoldDB" id="A0AAW7JVK1"/>
<dbReference type="Proteomes" id="UP001168505">
    <property type="component" value="Unassembled WGS sequence"/>
</dbReference>
<evidence type="ECO:0008006" key="4">
    <source>
        <dbReference type="Google" id="ProtNLM"/>
    </source>
</evidence>
<comment type="caution">
    <text evidence="2">The sequence shown here is derived from an EMBL/GenBank/DDBJ whole genome shotgun (WGS) entry which is preliminary data.</text>
</comment>
<keyword evidence="1" id="KW-1133">Transmembrane helix</keyword>
<feature type="transmembrane region" description="Helical" evidence="1">
    <location>
        <begin position="293"/>
        <end position="314"/>
    </location>
</feature>
<evidence type="ECO:0000313" key="3">
    <source>
        <dbReference type="Proteomes" id="UP001168505"/>
    </source>
</evidence>
<evidence type="ECO:0000313" key="2">
    <source>
        <dbReference type="EMBL" id="MDN0068600.1"/>
    </source>
</evidence>
<feature type="transmembrane region" description="Helical" evidence="1">
    <location>
        <begin position="252"/>
        <end position="272"/>
    </location>
</feature>
<protein>
    <recommendedName>
        <fullName evidence="4">O-antigen ligase domain-containing protein</fullName>
    </recommendedName>
</protein>
<dbReference type="EMBL" id="JAUEIR010000002">
    <property type="protein sequence ID" value="MDN0068600.1"/>
    <property type="molecule type" value="Genomic_DNA"/>
</dbReference>
<keyword evidence="1" id="KW-0472">Membrane</keyword>
<keyword evidence="1" id="KW-0812">Transmembrane</keyword>
<proteinExistence type="predicted"/>
<organism evidence="2 3">
    <name type="scientific">Collinsella ihumii</name>
    <dbReference type="NCBI Taxonomy" id="1720204"/>
    <lineage>
        <taxon>Bacteria</taxon>
        <taxon>Bacillati</taxon>
        <taxon>Actinomycetota</taxon>
        <taxon>Coriobacteriia</taxon>
        <taxon>Coriobacteriales</taxon>
        <taxon>Coriobacteriaceae</taxon>
        <taxon>Collinsella</taxon>
    </lineage>
</organism>